<reference evidence="1 2" key="1">
    <citation type="submission" date="2017-07" db="EMBL/GenBank/DDBJ databases">
        <title>Amycolatopsis thailandensis Genome sequencing and assembly.</title>
        <authorList>
            <person name="Kaur N."/>
            <person name="Mayilraj S."/>
        </authorList>
    </citation>
    <scope>NUCLEOTIDE SEQUENCE [LARGE SCALE GENOMIC DNA]</scope>
    <source>
        <strain evidence="1 2">JCM 16380</strain>
    </source>
</reference>
<dbReference type="AlphaFoldDB" id="A0A229R992"/>
<dbReference type="EMBL" id="NMQT01000227">
    <property type="protein sequence ID" value="OXM43232.1"/>
    <property type="molecule type" value="Genomic_DNA"/>
</dbReference>
<dbReference type="RefSeq" id="WP_093939399.1">
    <property type="nucleotide sequence ID" value="NZ_NMQT01000227.1"/>
</dbReference>
<proteinExistence type="predicted"/>
<name>A0A229R992_9PSEU</name>
<sequence length="149" mass="16896">MNDFDFFTGSWTVANRRLKTLFEDSDDWYEFPGTSTCQPIFGGGGNTEEIVFPTLGSSGFTLRLFDVARKEWSIYWASSRTGLLCPPVVGTFDGGRGDFYGDDSHEGRPIKAHFLWSEITATSARWEQEFSVDGGETWESNWVMEFSRV</sequence>
<protein>
    <recommendedName>
        <fullName evidence="3">DUF1579 domain-containing protein</fullName>
    </recommendedName>
</protein>
<dbReference type="Proteomes" id="UP000215223">
    <property type="component" value="Unassembled WGS sequence"/>
</dbReference>
<keyword evidence="2" id="KW-1185">Reference proteome</keyword>
<gene>
    <name evidence="1" type="ORF">CFP71_41790</name>
</gene>
<evidence type="ECO:0000313" key="1">
    <source>
        <dbReference type="EMBL" id="OXM43232.1"/>
    </source>
</evidence>
<evidence type="ECO:0008006" key="3">
    <source>
        <dbReference type="Google" id="ProtNLM"/>
    </source>
</evidence>
<dbReference type="OrthoDB" id="9814791at2"/>
<accession>A0A229R992</accession>
<evidence type="ECO:0000313" key="2">
    <source>
        <dbReference type="Proteomes" id="UP000215223"/>
    </source>
</evidence>
<comment type="caution">
    <text evidence="1">The sequence shown here is derived from an EMBL/GenBank/DDBJ whole genome shotgun (WGS) entry which is preliminary data.</text>
</comment>
<organism evidence="1 2">
    <name type="scientific">Amycolatopsis thailandensis</name>
    <dbReference type="NCBI Taxonomy" id="589330"/>
    <lineage>
        <taxon>Bacteria</taxon>
        <taxon>Bacillati</taxon>
        <taxon>Actinomycetota</taxon>
        <taxon>Actinomycetes</taxon>
        <taxon>Pseudonocardiales</taxon>
        <taxon>Pseudonocardiaceae</taxon>
        <taxon>Amycolatopsis</taxon>
    </lineage>
</organism>